<evidence type="ECO:0000313" key="3">
    <source>
        <dbReference type="Proteomes" id="UP000694419"/>
    </source>
</evidence>
<accession>A0A8C3JD83</accession>
<protein>
    <submittedName>
        <fullName evidence="2">Uncharacterized protein</fullName>
    </submittedName>
</protein>
<keyword evidence="3" id="KW-1185">Reference proteome</keyword>
<organism evidence="2 3">
    <name type="scientific">Calidris pygmaea</name>
    <name type="common">Spoon-billed sandpiper</name>
    <dbReference type="NCBI Taxonomy" id="425635"/>
    <lineage>
        <taxon>Eukaryota</taxon>
        <taxon>Metazoa</taxon>
        <taxon>Chordata</taxon>
        <taxon>Craniata</taxon>
        <taxon>Vertebrata</taxon>
        <taxon>Euteleostomi</taxon>
        <taxon>Archelosauria</taxon>
        <taxon>Archosauria</taxon>
        <taxon>Dinosauria</taxon>
        <taxon>Saurischia</taxon>
        <taxon>Theropoda</taxon>
        <taxon>Coelurosauria</taxon>
        <taxon>Aves</taxon>
        <taxon>Neognathae</taxon>
        <taxon>Neoaves</taxon>
        <taxon>Charadriiformes</taxon>
        <taxon>Scolopacidae</taxon>
        <taxon>Calidris</taxon>
    </lineage>
</organism>
<evidence type="ECO:0000256" key="1">
    <source>
        <dbReference type="SAM" id="MobiDB-lite"/>
    </source>
</evidence>
<feature type="compositionally biased region" description="Pro residues" evidence="1">
    <location>
        <begin position="53"/>
        <end position="62"/>
    </location>
</feature>
<dbReference type="Proteomes" id="UP000694419">
    <property type="component" value="Unplaced"/>
</dbReference>
<dbReference type="AlphaFoldDB" id="A0A8C3JD83"/>
<dbReference type="Ensembl" id="ENSCPGT00000006647.1">
    <property type="protein sequence ID" value="ENSCPGP00000006043.1"/>
    <property type="gene ID" value="ENSCPGG00000004329.1"/>
</dbReference>
<reference evidence="2" key="2">
    <citation type="submission" date="2025-09" db="UniProtKB">
        <authorList>
            <consortium name="Ensembl"/>
        </authorList>
    </citation>
    <scope>IDENTIFICATION</scope>
</reference>
<feature type="compositionally biased region" description="Basic and acidic residues" evidence="1">
    <location>
        <begin position="17"/>
        <end position="26"/>
    </location>
</feature>
<name>A0A8C3JD83_9CHAR</name>
<feature type="region of interest" description="Disordered" evidence="1">
    <location>
        <begin position="1"/>
        <end position="62"/>
    </location>
</feature>
<proteinExistence type="predicted"/>
<reference evidence="2" key="1">
    <citation type="submission" date="2025-08" db="UniProtKB">
        <authorList>
            <consortium name="Ensembl"/>
        </authorList>
    </citation>
    <scope>IDENTIFICATION</scope>
</reference>
<evidence type="ECO:0000313" key="2">
    <source>
        <dbReference type="Ensembl" id="ENSCPGP00000006043.1"/>
    </source>
</evidence>
<feature type="compositionally biased region" description="Basic and acidic residues" evidence="1">
    <location>
        <begin position="40"/>
        <end position="49"/>
    </location>
</feature>
<sequence length="62" mass="6803">MTPPGKDGIPAYSIHGRPHDLRDGGRDGPPIAPGMGSHHPWPELPHHSWAEPPCHPWTEPPH</sequence>